<dbReference type="PANTHER" id="PTHR30290">
    <property type="entry name" value="PERIPLASMIC BINDING COMPONENT OF ABC TRANSPORTER"/>
    <property type="match status" value="1"/>
</dbReference>
<feature type="domain" description="Solute-binding protein family 5" evidence="7">
    <location>
        <begin position="67"/>
        <end position="438"/>
    </location>
</feature>
<proteinExistence type="inferred from homology"/>
<evidence type="ECO:0000256" key="2">
    <source>
        <dbReference type="ARBA" id="ARBA00005695"/>
    </source>
</evidence>
<dbReference type="PANTHER" id="PTHR30290:SF9">
    <property type="entry name" value="OLIGOPEPTIDE-BINDING PROTEIN APPA"/>
    <property type="match status" value="1"/>
</dbReference>
<evidence type="ECO:0000256" key="1">
    <source>
        <dbReference type="ARBA" id="ARBA00004418"/>
    </source>
</evidence>
<keyword evidence="5" id="KW-0175">Coiled coil</keyword>
<reference evidence="9" key="1">
    <citation type="submission" date="2018-07" db="EMBL/GenBank/DDBJ databases">
        <title>Genome sequencing of Paracoccus sp. SC2-6.</title>
        <authorList>
            <person name="Heo J."/>
            <person name="Kim S.-J."/>
            <person name="Kwon S.-W."/>
        </authorList>
    </citation>
    <scope>NUCLEOTIDE SEQUENCE [LARGE SCALE GENOMIC DNA]</scope>
    <source>
        <strain evidence="9">SC2-6</strain>
    </source>
</reference>
<dbReference type="PIRSF" id="PIRSF002741">
    <property type="entry name" value="MppA"/>
    <property type="match status" value="1"/>
</dbReference>
<dbReference type="Proteomes" id="UP000252023">
    <property type="component" value="Chromosome"/>
</dbReference>
<feature type="coiled-coil region" evidence="5">
    <location>
        <begin position="454"/>
        <end position="481"/>
    </location>
</feature>
<dbReference type="RefSeq" id="WP_114077233.1">
    <property type="nucleotide sequence ID" value="NZ_CP030918.1"/>
</dbReference>
<dbReference type="OrthoDB" id="9803988at2"/>
<dbReference type="InterPro" id="IPR039424">
    <property type="entry name" value="SBP_5"/>
</dbReference>
<keyword evidence="4 6" id="KW-0732">Signal</keyword>
<accession>A0A344PNJ0</accession>
<evidence type="ECO:0000256" key="6">
    <source>
        <dbReference type="SAM" id="SignalP"/>
    </source>
</evidence>
<keyword evidence="3" id="KW-0813">Transport</keyword>
<dbReference type="InterPro" id="IPR023765">
    <property type="entry name" value="SBP_5_CS"/>
</dbReference>
<protein>
    <submittedName>
        <fullName evidence="8">ABC transporter substrate-binding protein</fullName>
    </submittedName>
</protein>
<keyword evidence="9" id="KW-1185">Reference proteome</keyword>
<dbReference type="Pfam" id="PF00496">
    <property type="entry name" value="SBP_bac_5"/>
    <property type="match status" value="1"/>
</dbReference>
<dbReference type="SUPFAM" id="SSF53850">
    <property type="entry name" value="Periplasmic binding protein-like II"/>
    <property type="match status" value="1"/>
</dbReference>
<evidence type="ECO:0000256" key="4">
    <source>
        <dbReference type="ARBA" id="ARBA00022729"/>
    </source>
</evidence>
<evidence type="ECO:0000313" key="8">
    <source>
        <dbReference type="EMBL" id="AXC50945.1"/>
    </source>
</evidence>
<dbReference type="EMBL" id="CP030918">
    <property type="protein sequence ID" value="AXC50945.1"/>
    <property type="molecule type" value="Genomic_DNA"/>
</dbReference>
<dbReference type="PROSITE" id="PS01040">
    <property type="entry name" value="SBP_BACTERIAL_5"/>
    <property type="match status" value="1"/>
</dbReference>
<dbReference type="Gene3D" id="3.10.105.10">
    <property type="entry name" value="Dipeptide-binding Protein, Domain 3"/>
    <property type="match status" value="1"/>
</dbReference>
<evidence type="ECO:0000256" key="5">
    <source>
        <dbReference type="SAM" id="Coils"/>
    </source>
</evidence>
<gene>
    <name evidence="8" type="ORF">DRW48_15805</name>
</gene>
<dbReference type="GO" id="GO:0015833">
    <property type="term" value="P:peptide transport"/>
    <property type="evidence" value="ECO:0007669"/>
    <property type="project" value="TreeGrafter"/>
</dbReference>
<evidence type="ECO:0000313" key="9">
    <source>
        <dbReference type="Proteomes" id="UP000252023"/>
    </source>
</evidence>
<feature type="signal peptide" evidence="6">
    <location>
        <begin position="1"/>
        <end position="24"/>
    </location>
</feature>
<dbReference type="KEGG" id="pars:DRW48_15805"/>
<dbReference type="Gene3D" id="3.40.190.10">
    <property type="entry name" value="Periplasmic binding protein-like II"/>
    <property type="match status" value="1"/>
</dbReference>
<comment type="subcellular location">
    <subcellularLocation>
        <location evidence="1">Periplasm</location>
    </subcellularLocation>
</comment>
<dbReference type="GO" id="GO:0043190">
    <property type="term" value="C:ATP-binding cassette (ABC) transporter complex"/>
    <property type="evidence" value="ECO:0007669"/>
    <property type="project" value="InterPro"/>
</dbReference>
<evidence type="ECO:0000256" key="3">
    <source>
        <dbReference type="ARBA" id="ARBA00022448"/>
    </source>
</evidence>
<dbReference type="GO" id="GO:1904680">
    <property type="term" value="F:peptide transmembrane transporter activity"/>
    <property type="evidence" value="ECO:0007669"/>
    <property type="project" value="TreeGrafter"/>
</dbReference>
<name>A0A344PNJ0_9RHOB</name>
<organism evidence="8 9">
    <name type="scientific">Paracoccus suum</name>
    <dbReference type="NCBI Taxonomy" id="2259340"/>
    <lineage>
        <taxon>Bacteria</taxon>
        <taxon>Pseudomonadati</taxon>
        <taxon>Pseudomonadota</taxon>
        <taxon>Alphaproteobacteria</taxon>
        <taxon>Rhodobacterales</taxon>
        <taxon>Paracoccaceae</taxon>
        <taxon>Paracoccus</taxon>
    </lineage>
</organism>
<comment type="similarity">
    <text evidence="2">Belongs to the bacterial solute-binding protein 5 family.</text>
</comment>
<evidence type="ECO:0000259" key="7">
    <source>
        <dbReference type="Pfam" id="PF00496"/>
    </source>
</evidence>
<dbReference type="CDD" id="cd08498">
    <property type="entry name" value="PBP2_NikA_DppA_OppA_like_2"/>
    <property type="match status" value="1"/>
</dbReference>
<feature type="chain" id="PRO_5016896961" evidence="6">
    <location>
        <begin position="25"/>
        <end position="526"/>
    </location>
</feature>
<dbReference type="InterPro" id="IPR030678">
    <property type="entry name" value="Peptide/Ni-bd"/>
</dbReference>
<dbReference type="InterPro" id="IPR000914">
    <property type="entry name" value="SBP_5_dom"/>
</dbReference>
<dbReference type="GO" id="GO:0030288">
    <property type="term" value="C:outer membrane-bounded periplasmic space"/>
    <property type="evidence" value="ECO:0007669"/>
    <property type="project" value="UniProtKB-ARBA"/>
</dbReference>
<sequence>MKMTPTLRAILLATALAVPLPVLADDLVIATKSGPASMDPHFTATSANAEATKQVFDTLLKSGNDLQVEPMLATEWKAVDDTTWEFKLREGVKFHDGSDFTAEDVKFSIERIPNVTGPNPTTVYVRRVAGVEIVDPHTIRIKTEGPAPTLPNDFVRLFIVSHTAAADFSTKETSAEGFNSGKAAIGTGPYKFVSWAPTQDLVLEKFDGYWGGVQPWDKVTRKEIPNDAARVAQLLAGQVDLISKIPATDLAKVEQNGAFKVVKNPSAFIPYLEFDFREDTPQVWDNAGKKMAKNPFLDPRVREAFDLALDRETIIEFALEGMGVPATQLVTPTVFGYNKDIPAPVFDVDRARALMAEAGYPDGFKVTLAYANDRMPTELGPTIAQLLAAIDVTVDVQGVPATVFNPAKTRGEYSLYMASWATLTGEANYTLSALMHTNEPEKSQGAFNVRGYSNPKMDELIEAAAAEMDEAKRRSLLEEANMLVATERPDLPLAINVSAWGMKADKVTYDPRADEDTVAMDVHPVK</sequence>
<dbReference type="AlphaFoldDB" id="A0A344PNJ0"/>